<dbReference type="KEGG" id="agi:FSB73_19865"/>
<evidence type="ECO:0000313" key="1">
    <source>
        <dbReference type="EMBL" id="QEC74364.1"/>
    </source>
</evidence>
<dbReference type="Pfam" id="PF06537">
    <property type="entry name" value="DHOR"/>
    <property type="match status" value="1"/>
</dbReference>
<name>A0A5B8VRU3_9BACT</name>
<dbReference type="EMBL" id="CP042434">
    <property type="protein sequence ID" value="QEC74364.1"/>
    <property type="molecule type" value="Genomic_DNA"/>
</dbReference>
<dbReference type="OrthoDB" id="9805202at2"/>
<reference evidence="1 2" key="1">
    <citation type="journal article" date="2017" name="Int. J. Syst. Evol. Microbiol.">
        <title>Arachidicoccus ginsenosidivorans sp. nov., with ginsenoside-converting activity isolated from ginseng cultivating soil.</title>
        <authorList>
            <person name="Siddiqi M.Z."/>
            <person name="Aslam Z."/>
            <person name="Im W.T."/>
        </authorList>
    </citation>
    <scope>NUCLEOTIDE SEQUENCE [LARGE SCALE GENOMIC DNA]</scope>
    <source>
        <strain evidence="1 2">Gsoil 809</strain>
    </source>
</reference>
<dbReference type="AlphaFoldDB" id="A0A5B8VRU3"/>
<dbReference type="Proteomes" id="UP000321291">
    <property type="component" value="Chromosome"/>
</dbReference>
<evidence type="ECO:0000313" key="2">
    <source>
        <dbReference type="Proteomes" id="UP000321291"/>
    </source>
</evidence>
<proteinExistence type="predicted"/>
<gene>
    <name evidence="1" type="ORF">FSB73_19865</name>
</gene>
<accession>A0A5B8VRU3</accession>
<keyword evidence="2" id="KW-1185">Reference proteome</keyword>
<organism evidence="1 2">
    <name type="scientific">Arachidicoccus ginsenosidivorans</name>
    <dbReference type="NCBI Taxonomy" id="496057"/>
    <lineage>
        <taxon>Bacteria</taxon>
        <taxon>Pseudomonadati</taxon>
        <taxon>Bacteroidota</taxon>
        <taxon>Chitinophagia</taxon>
        <taxon>Chitinophagales</taxon>
        <taxon>Chitinophagaceae</taxon>
        <taxon>Arachidicoccus</taxon>
    </lineage>
</organism>
<protein>
    <submittedName>
        <fullName evidence="1">Uncharacterized protein</fullName>
    </submittedName>
</protein>
<dbReference type="InterPro" id="IPR010538">
    <property type="entry name" value="DHOR"/>
</dbReference>
<sequence>MGLFQKTNGTAYYLHDGGARTMTEAILWHGGKAEKLRD</sequence>